<dbReference type="InterPro" id="IPR054080">
    <property type="entry name" value="TPR1-like_2nd"/>
</dbReference>
<name>A0A8S9LLD3_BRACR</name>
<protein>
    <recommendedName>
        <fullName evidence="1">TPR1-like CTLH-containing domain-containing protein</fullName>
    </recommendedName>
</protein>
<gene>
    <name evidence="2" type="ORF">F2Q68_00045347</name>
</gene>
<feature type="domain" description="TPR1-like CTLH-containing" evidence="1">
    <location>
        <begin position="120"/>
        <end position="163"/>
    </location>
</feature>
<sequence length="238" mass="28350">MRLIPLQGGVSTPIKEFWKAKNFKHGGELTMVNIYICSYWIQRNLFFSNIKPFEEKGLADEWEKVGMYLSGFNKLDDNQFSMEILFEIRTKKCQKVYEDLYKEMTQLLTRDHFRNLFFSNIKPFEEKGLADEWEKVGMYLSGFNKLDDNQFSMEILFEIRTKKCQKVYEDLYKEMTQLLTRDHFREKTCLPQFPAFSPVNFDQSKVNVVNLKKEMEPKEWFGGVWVLGKDKARTSEIV</sequence>
<reference evidence="2" key="1">
    <citation type="submission" date="2019-12" db="EMBL/GenBank/DDBJ databases">
        <title>Genome sequencing and annotation of Brassica cretica.</title>
        <authorList>
            <person name="Studholme D.J."/>
            <person name="Sarris P.F."/>
        </authorList>
    </citation>
    <scope>NUCLEOTIDE SEQUENCE</scope>
    <source>
        <strain evidence="2">PFS-001/15</strain>
        <tissue evidence="2">Leaf</tissue>
    </source>
</reference>
<evidence type="ECO:0000259" key="1">
    <source>
        <dbReference type="Pfam" id="PF21889"/>
    </source>
</evidence>
<organism evidence="2 3">
    <name type="scientific">Brassica cretica</name>
    <name type="common">Mustard</name>
    <dbReference type="NCBI Taxonomy" id="69181"/>
    <lineage>
        <taxon>Eukaryota</taxon>
        <taxon>Viridiplantae</taxon>
        <taxon>Streptophyta</taxon>
        <taxon>Embryophyta</taxon>
        <taxon>Tracheophyta</taxon>
        <taxon>Spermatophyta</taxon>
        <taxon>Magnoliopsida</taxon>
        <taxon>eudicotyledons</taxon>
        <taxon>Gunneridae</taxon>
        <taxon>Pentapetalae</taxon>
        <taxon>rosids</taxon>
        <taxon>malvids</taxon>
        <taxon>Brassicales</taxon>
        <taxon>Brassicaceae</taxon>
        <taxon>Brassiceae</taxon>
        <taxon>Brassica</taxon>
    </lineage>
</organism>
<dbReference type="AlphaFoldDB" id="A0A8S9LLD3"/>
<dbReference type="PANTHER" id="PTHR44083:SF2">
    <property type="entry name" value="TOPLESS-RELATED PROTEIN 3"/>
    <property type="match status" value="1"/>
</dbReference>
<evidence type="ECO:0000313" key="3">
    <source>
        <dbReference type="Proteomes" id="UP000712281"/>
    </source>
</evidence>
<dbReference type="Proteomes" id="UP000712281">
    <property type="component" value="Unassembled WGS sequence"/>
</dbReference>
<feature type="domain" description="TPR1-like CTLH-containing" evidence="1">
    <location>
        <begin position="49"/>
        <end position="92"/>
    </location>
</feature>
<proteinExistence type="predicted"/>
<dbReference type="InterPro" id="IPR027728">
    <property type="entry name" value="Topless_fam"/>
</dbReference>
<dbReference type="GO" id="GO:0006355">
    <property type="term" value="P:regulation of DNA-templated transcription"/>
    <property type="evidence" value="ECO:0007669"/>
    <property type="project" value="InterPro"/>
</dbReference>
<accession>A0A8S9LLD3</accession>
<evidence type="ECO:0000313" key="2">
    <source>
        <dbReference type="EMBL" id="KAF2606186.1"/>
    </source>
</evidence>
<dbReference type="EMBL" id="QGKW02000276">
    <property type="protein sequence ID" value="KAF2606186.1"/>
    <property type="molecule type" value="Genomic_DNA"/>
</dbReference>
<comment type="caution">
    <text evidence="2">The sequence shown here is derived from an EMBL/GenBank/DDBJ whole genome shotgun (WGS) entry which is preliminary data.</text>
</comment>
<dbReference type="PANTHER" id="PTHR44083">
    <property type="entry name" value="TOPLESS-RELATED PROTEIN 1-RELATED"/>
    <property type="match status" value="1"/>
</dbReference>
<dbReference type="Pfam" id="PF21889">
    <property type="entry name" value="TPR1-like_2nd"/>
    <property type="match status" value="2"/>
</dbReference>